<protein>
    <submittedName>
        <fullName evidence="2">Uncharacterized protein</fullName>
    </submittedName>
</protein>
<reference evidence="2" key="1">
    <citation type="submission" date="2023-06" db="EMBL/GenBank/DDBJ databases">
        <authorList>
            <consortium name="Lawrence Berkeley National Laboratory"/>
            <person name="Ahrendt S."/>
            <person name="Sahu N."/>
            <person name="Indic B."/>
            <person name="Wong-Bajracharya J."/>
            <person name="Merenyi Z."/>
            <person name="Ke H.-M."/>
            <person name="Monk M."/>
            <person name="Kocsube S."/>
            <person name="Drula E."/>
            <person name="Lipzen A."/>
            <person name="Balint B."/>
            <person name="Henrissat B."/>
            <person name="Andreopoulos B."/>
            <person name="Martin F.M."/>
            <person name="Harder C.B."/>
            <person name="Rigling D."/>
            <person name="Ford K.L."/>
            <person name="Foster G.D."/>
            <person name="Pangilinan J."/>
            <person name="Papanicolaou A."/>
            <person name="Barry K."/>
            <person name="LaButti K."/>
            <person name="Viragh M."/>
            <person name="Koriabine M."/>
            <person name="Yan M."/>
            <person name="Riley R."/>
            <person name="Champramary S."/>
            <person name="Plett K.L."/>
            <person name="Tsai I.J."/>
            <person name="Slot J."/>
            <person name="Sipos G."/>
            <person name="Plett J."/>
            <person name="Nagy L.G."/>
            <person name="Grigoriev I.V."/>
        </authorList>
    </citation>
    <scope>NUCLEOTIDE SEQUENCE</scope>
    <source>
        <strain evidence="2">FPL87.14</strain>
    </source>
</reference>
<organism evidence="2 3">
    <name type="scientific">Armillaria borealis</name>
    <dbReference type="NCBI Taxonomy" id="47425"/>
    <lineage>
        <taxon>Eukaryota</taxon>
        <taxon>Fungi</taxon>
        <taxon>Dikarya</taxon>
        <taxon>Basidiomycota</taxon>
        <taxon>Agaricomycotina</taxon>
        <taxon>Agaricomycetes</taxon>
        <taxon>Agaricomycetidae</taxon>
        <taxon>Agaricales</taxon>
        <taxon>Marasmiineae</taxon>
        <taxon>Physalacriaceae</taxon>
        <taxon>Armillaria</taxon>
    </lineage>
</organism>
<evidence type="ECO:0000313" key="2">
    <source>
        <dbReference type="EMBL" id="KAK0433782.1"/>
    </source>
</evidence>
<feature type="transmembrane region" description="Helical" evidence="1">
    <location>
        <begin position="143"/>
        <end position="161"/>
    </location>
</feature>
<name>A0AA39J1Z5_9AGAR</name>
<gene>
    <name evidence="2" type="ORF">EV421DRAFT_1372796</name>
</gene>
<sequence>MPPADARKLMNNDLIRPLLQVHQAFNNEELGSSQWLRMRPEYGIKLKETLEKFMFNIDREHFETLDKDVQKRLEQFGPTQSQQEKTSHCHGGELRGGWLSKFLLLLKMNEKRGISLNRVCARWELPISLSLRRQLPPQRTRRALALVGLILSFNFFIYYLIIQSGIIC</sequence>
<keyword evidence="1" id="KW-0472">Membrane</keyword>
<keyword evidence="1" id="KW-1133">Transmembrane helix</keyword>
<keyword evidence="1" id="KW-0812">Transmembrane</keyword>
<dbReference type="Proteomes" id="UP001175226">
    <property type="component" value="Unassembled WGS sequence"/>
</dbReference>
<proteinExistence type="predicted"/>
<keyword evidence="3" id="KW-1185">Reference proteome</keyword>
<dbReference type="AlphaFoldDB" id="A0AA39J1Z5"/>
<accession>A0AA39J1Z5</accession>
<dbReference type="EMBL" id="JAUEPT010000077">
    <property type="protein sequence ID" value="KAK0433782.1"/>
    <property type="molecule type" value="Genomic_DNA"/>
</dbReference>
<comment type="caution">
    <text evidence="2">The sequence shown here is derived from an EMBL/GenBank/DDBJ whole genome shotgun (WGS) entry which is preliminary data.</text>
</comment>
<evidence type="ECO:0000256" key="1">
    <source>
        <dbReference type="SAM" id="Phobius"/>
    </source>
</evidence>
<evidence type="ECO:0000313" key="3">
    <source>
        <dbReference type="Proteomes" id="UP001175226"/>
    </source>
</evidence>